<feature type="transmembrane region" description="Helical" evidence="1">
    <location>
        <begin position="79"/>
        <end position="104"/>
    </location>
</feature>
<feature type="transmembrane region" description="Helical" evidence="1">
    <location>
        <begin position="47"/>
        <end position="67"/>
    </location>
</feature>
<keyword evidence="1" id="KW-0812">Transmembrane</keyword>
<keyword evidence="1" id="KW-0472">Membrane</keyword>
<proteinExistence type="predicted"/>
<evidence type="ECO:0000256" key="1">
    <source>
        <dbReference type="SAM" id="Phobius"/>
    </source>
</evidence>
<name>A0A8J3IQ44_9CHLR</name>
<dbReference type="AlphaFoldDB" id="A0A8J3IQ44"/>
<dbReference type="RefSeq" id="WP_220205020.1">
    <property type="nucleotide sequence ID" value="NZ_BNJK01000001.1"/>
</dbReference>
<feature type="transmembrane region" description="Helical" evidence="1">
    <location>
        <begin position="128"/>
        <end position="154"/>
    </location>
</feature>
<organism evidence="2 3">
    <name type="scientific">Reticulibacter mediterranei</name>
    <dbReference type="NCBI Taxonomy" id="2778369"/>
    <lineage>
        <taxon>Bacteria</taxon>
        <taxon>Bacillati</taxon>
        <taxon>Chloroflexota</taxon>
        <taxon>Ktedonobacteria</taxon>
        <taxon>Ktedonobacterales</taxon>
        <taxon>Reticulibacteraceae</taxon>
        <taxon>Reticulibacter</taxon>
    </lineage>
</organism>
<evidence type="ECO:0000313" key="3">
    <source>
        <dbReference type="Proteomes" id="UP000597444"/>
    </source>
</evidence>
<feature type="transmembrane region" description="Helical" evidence="1">
    <location>
        <begin position="12"/>
        <end position="35"/>
    </location>
</feature>
<protein>
    <submittedName>
        <fullName evidence="2">Uncharacterized protein</fullName>
    </submittedName>
</protein>
<sequence>MQQQTHQQDTGTVALRYGLIWAGIFTGLQIIAVLINDFDTHDYASTIAGILNLLLSLVLFFVVGMLASRQTGQVNRGSMAGYFAATIGGVLSLIAQLIIIQFALDSSRQRAQQAADLFNLGYQYSNEAVFAGIIVNSVIGLFFAIGLGAGMGALGGLLGRKLAKVPAAASYPVPQPPPSRAQ</sequence>
<keyword evidence="1" id="KW-1133">Transmembrane helix</keyword>
<keyword evidence="3" id="KW-1185">Reference proteome</keyword>
<gene>
    <name evidence="2" type="ORF">KSF_043240</name>
</gene>
<dbReference type="EMBL" id="BNJK01000001">
    <property type="protein sequence ID" value="GHO94276.1"/>
    <property type="molecule type" value="Genomic_DNA"/>
</dbReference>
<accession>A0A8J3IQ44</accession>
<evidence type="ECO:0000313" key="2">
    <source>
        <dbReference type="EMBL" id="GHO94276.1"/>
    </source>
</evidence>
<dbReference type="Proteomes" id="UP000597444">
    <property type="component" value="Unassembled WGS sequence"/>
</dbReference>
<reference evidence="2" key="1">
    <citation type="submission" date="2020-10" db="EMBL/GenBank/DDBJ databases">
        <title>Taxonomic study of unclassified bacteria belonging to the class Ktedonobacteria.</title>
        <authorList>
            <person name="Yabe S."/>
            <person name="Wang C.M."/>
            <person name="Zheng Y."/>
            <person name="Sakai Y."/>
            <person name="Cavaletti L."/>
            <person name="Monciardini P."/>
            <person name="Donadio S."/>
        </authorList>
    </citation>
    <scope>NUCLEOTIDE SEQUENCE</scope>
    <source>
        <strain evidence="2">ID150040</strain>
    </source>
</reference>
<comment type="caution">
    <text evidence="2">The sequence shown here is derived from an EMBL/GenBank/DDBJ whole genome shotgun (WGS) entry which is preliminary data.</text>
</comment>